<proteinExistence type="predicted"/>
<dbReference type="RefSeq" id="WP_069776677.1">
    <property type="nucleotide sequence ID" value="NZ_CP017248.1"/>
</dbReference>
<evidence type="ECO:0000313" key="2">
    <source>
        <dbReference type="Proteomes" id="UP000094960"/>
    </source>
</evidence>
<dbReference type="EMBL" id="CP017248">
    <property type="protein sequence ID" value="AOR30023.1"/>
    <property type="molecule type" value="Genomic_DNA"/>
</dbReference>
<dbReference type="Proteomes" id="UP000094960">
    <property type="component" value="Chromosome"/>
</dbReference>
<dbReference type="KEGG" id="spun:BFF78_02085"/>
<accession>A0A1D7Y365</accession>
<evidence type="ECO:0000313" key="1">
    <source>
        <dbReference type="EMBL" id="AOR30023.1"/>
    </source>
</evidence>
<dbReference type="AlphaFoldDB" id="A0A1D7Y365"/>
<keyword evidence="2" id="KW-1185">Reference proteome</keyword>
<organism evidence="1 2">
    <name type="scientific">Streptomyces fodineus</name>
    <dbReference type="NCBI Taxonomy" id="1904616"/>
    <lineage>
        <taxon>Bacteria</taxon>
        <taxon>Bacillati</taxon>
        <taxon>Actinomycetota</taxon>
        <taxon>Actinomycetes</taxon>
        <taxon>Kitasatosporales</taxon>
        <taxon>Streptomycetaceae</taxon>
        <taxon>Streptomyces</taxon>
    </lineage>
</organism>
<reference evidence="2" key="1">
    <citation type="submission" date="2016-09" db="EMBL/GenBank/DDBJ databases">
        <title>Streptomyces puniciscabiei strain:TW1S1 Genome sequencing and assembly.</title>
        <authorList>
            <person name="Kim M.-K."/>
            <person name="Kim S.B."/>
        </authorList>
    </citation>
    <scope>NUCLEOTIDE SEQUENCE [LARGE SCALE GENOMIC DNA]</scope>
    <source>
        <strain evidence="2">TW1S1</strain>
    </source>
</reference>
<name>A0A1D7Y365_9ACTN</name>
<protein>
    <submittedName>
        <fullName evidence="1">Uncharacterized protein</fullName>
    </submittedName>
</protein>
<gene>
    <name evidence="1" type="ORF">BFF78_02085</name>
</gene>
<sequence>MTETTAHLAEIDLEPLDGAPIKGPGEDQAHLPTFLGRTNRVRLGRPRVADHLAELRAAGDVPGELERHVRTGGSVLAVRPTLTLLPASGCVFVDVDFALELIATPVQAGQTVGRPLAYAVRPDRVVEEVPVTHTAKTVQEIGGEAGAGLGKLIAKITQENAFEEKGKRYTSRIYGYGVNFYEVGWRLRATTAADLAGDITGLEVVVQVPTGATLAGRFRVAAEIAIQAGPDRWLTRTFGPRRTQPTLDVVYDLHG</sequence>